<reference evidence="2 3" key="1">
    <citation type="submission" date="2017-09" db="EMBL/GenBank/DDBJ databases">
        <title>Comparative genomics of rhizobia isolated from Phaseolus vulgaris in China.</title>
        <authorList>
            <person name="Tong W."/>
        </authorList>
    </citation>
    <scope>NUCLEOTIDE SEQUENCE [LARGE SCALE GENOMIC DNA]</scope>
    <source>
        <strain evidence="2 3">C5</strain>
    </source>
</reference>
<keyword evidence="1" id="KW-1277">Toxin-antitoxin system</keyword>
<dbReference type="Pfam" id="PF05016">
    <property type="entry name" value="ParE_toxin"/>
    <property type="match status" value="1"/>
</dbReference>
<keyword evidence="3" id="KW-1185">Reference proteome</keyword>
<gene>
    <name evidence="2" type="ORF">CO666_04880</name>
</gene>
<evidence type="ECO:0000313" key="2">
    <source>
        <dbReference type="EMBL" id="PDT05982.1"/>
    </source>
</evidence>
<protein>
    <submittedName>
        <fullName evidence="2">Plasmid stabilization protein</fullName>
    </submittedName>
</protein>
<evidence type="ECO:0000313" key="3">
    <source>
        <dbReference type="Proteomes" id="UP000220768"/>
    </source>
</evidence>
<dbReference type="Proteomes" id="UP000220768">
    <property type="component" value="Unassembled WGS sequence"/>
</dbReference>
<dbReference type="Gene3D" id="3.30.2310.20">
    <property type="entry name" value="RelE-like"/>
    <property type="match status" value="1"/>
</dbReference>
<proteinExistence type="predicted"/>
<dbReference type="InterPro" id="IPR007712">
    <property type="entry name" value="RelE/ParE_toxin"/>
</dbReference>
<dbReference type="AlphaFoldDB" id="A0A2A6JJ08"/>
<accession>A0A2A6JJ08</accession>
<dbReference type="EMBL" id="NWSV01000002">
    <property type="protein sequence ID" value="PDT05982.1"/>
    <property type="molecule type" value="Genomic_DNA"/>
</dbReference>
<name>A0A2A6JJ08_9HYPH</name>
<comment type="caution">
    <text evidence="2">The sequence shown here is derived from an EMBL/GenBank/DDBJ whole genome shotgun (WGS) entry which is preliminary data.</text>
</comment>
<organism evidence="2 3">
    <name type="scientific">Rhizobium chutanense</name>
    <dbReference type="NCBI Taxonomy" id="2035448"/>
    <lineage>
        <taxon>Bacteria</taxon>
        <taxon>Pseudomonadati</taxon>
        <taxon>Pseudomonadota</taxon>
        <taxon>Alphaproteobacteria</taxon>
        <taxon>Hyphomicrobiales</taxon>
        <taxon>Rhizobiaceae</taxon>
        <taxon>Rhizobium/Agrobacterium group</taxon>
        <taxon>Rhizobium</taxon>
    </lineage>
</organism>
<sequence length="132" mass="15382">MARRNTERRFRSFGYRCCKGRRTPAVCRLQSLIDGRSFYSSRARSDMLDIWLWIAGSSGQTMADTIIARIEKRISSLSRHPQMGPKRPEIAEDARVLVVERWLVLYSFDSEDVRIVRVMDGASDLRDIPWEE</sequence>
<evidence type="ECO:0000256" key="1">
    <source>
        <dbReference type="ARBA" id="ARBA00022649"/>
    </source>
</evidence>
<dbReference type="InterPro" id="IPR035093">
    <property type="entry name" value="RelE/ParE_toxin_dom_sf"/>
</dbReference>